<comment type="caution">
    <text evidence="2">The sequence shown here is derived from an EMBL/GenBank/DDBJ whole genome shotgun (WGS) entry which is preliminary data.</text>
</comment>
<gene>
    <name evidence="2" type="ORF">WMY93_025059</name>
</gene>
<proteinExistence type="predicted"/>
<protein>
    <submittedName>
        <fullName evidence="2">Uncharacterized protein</fullName>
    </submittedName>
</protein>
<accession>A0AAW0NDE0</accession>
<evidence type="ECO:0000256" key="1">
    <source>
        <dbReference type="SAM" id="MobiDB-lite"/>
    </source>
</evidence>
<dbReference type="EMBL" id="JBBPFD010000018">
    <property type="protein sequence ID" value="KAK7889499.1"/>
    <property type="molecule type" value="Genomic_DNA"/>
</dbReference>
<organism evidence="2 3">
    <name type="scientific">Mugilogobius chulae</name>
    <name type="common">yellowstripe goby</name>
    <dbReference type="NCBI Taxonomy" id="88201"/>
    <lineage>
        <taxon>Eukaryota</taxon>
        <taxon>Metazoa</taxon>
        <taxon>Chordata</taxon>
        <taxon>Craniata</taxon>
        <taxon>Vertebrata</taxon>
        <taxon>Euteleostomi</taxon>
        <taxon>Actinopterygii</taxon>
        <taxon>Neopterygii</taxon>
        <taxon>Teleostei</taxon>
        <taxon>Neoteleostei</taxon>
        <taxon>Acanthomorphata</taxon>
        <taxon>Gobiaria</taxon>
        <taxon>Gobiiformes</taxon>
        <taxon>Gobioidei</taxon>
        <taxon>Gobiidae</taxon>
        <taxon>Gobionellinae</taxon>
        <taxon>Mugilogobius</taxon>
    </lineage>
</organism>
<sequence length="170" mass="17685">MAARSSGHCDRPGKGASGGLTVAQNTIRSTPLSYSLSLTFPLLLCPLTLAQDSPKSPVLSLSESGCDEWSLCGGGCVVGPGLELVPSLLHGAALFKAAAVCEVSVVLTTAHKELPSHSFCQTCSQPEPRQSKHRPGSERGKAPLSPSVHPAEKDTGFIVLDCDGATEQEY</sequence>
<evidence type="ECO:0000313" key="2">
    <source>
        <dbReference type="EMBL" id="KAK7889499.1"/>
    </source>
</evidence>
<evidence type="ECO:0000313" key="3">
    <source>
        <dbReference type="Proteomes" id="UP001460270"/>
    </source>
</evidence>
<dbReference type="AlphaFoldDB" id="A0AAW0NDE0"/>
<name>A0AAW0NDE0_9GOBI</name>
<feature type="region of interest" description="Disordered" evidence="1">
    <location>
        <begin position="124"/>
        <end position="156"/>
    </location>
</feature>
<dbReference type="Proteomes" id="UP001460270">
    <property type="component" value="Unassembled WGS sequence"/>
</dbReference>
<reference evidence="3" key="1">
    <citation type="submission" date="2024-04" db="EMBL/GenBank/DDBJ databases">
        <title>Salinicola lusitanus LLJ914,a marine bacterium isolated from the Okinawa Trough.</title>
        <authorList>
            <person name="Li J."/>
        </authorList>
    </citation>
    <scope>NUCLEOTIDE SEQUENCE [LARGE SCALE GENOMIC DNA]</scope>
</reference>
<keyword evidence="3" id="KW-1185">Reference proteome</keyword>